<dbReference type="AlphaFoldDB" id="A0A822Z6X3"/>
<reference evidence="1 2" key="1">
    <citation type="journal article" date="2020" name="Mol. Biol. Evol.">
        <title>Distinct Expression and Methylation Patterns for Genes with Different Fates following a Single Whole-Genome Duplication in Flowering Plants.</title>
        <authorList>
            <person name="Shi T."/>
            <person name="Rahmani R.S."/>
            <person name="Gugger P.F."/>
            <person name="Wang M."/>
            <person name="Li H."/>
            <person name="Zhang Y."/>
            <person name="Li Z."/>
            <person name="Wang Q."/>
            <person name="Van de Peer Y."/>
            <person name="Marchal K."/>
            <person name="Chen J."/>
        </authorList>
    </citation>
    <scope>NUCLEOTIDE SEQUENCE [LARGE SCALE GENOMIC DNA]</scope>
    <source>
        <tissue evidence="1">Leaf</tissue>
    </source>
</reference>
<comment type="caution">
    <text evidence="1">The sequence shown here is derived from an EMBL/GenBank/DDBJ whole genome shotgun (WGS) entry which is preliminary data.</text>
</comment>
<keyword evidence="2" id="KW-1185">Reference proteome</keyword>
<accession>A0A822Z6X3</accession>
<evidence type="ECO:0000313" key="2">
    <source>
        <dbReference type="Proteomes" id="UP000607653"/>
    </source>
</evidence>
<organism evidence="1 2">
    <name type="scientific">Nelumbo nucifera</name>
    <name type="common">Sacred lotus</name>
    <dbReference type="NCBI Taxonomy" id="4432"/>
    <lineage>
        <taxon>Eukaryota</taxon>
        <taxon>Viridiplantae</taxon>
        <taxon>Streptophyta</taxon>
        <taxon>Embryophyta</taxon>
        <taxon>Tracheophyta</taxon>
        <taxon>Spermatophyta</taxon>
        <taxon>Magnoliopsida</taxon>
        <taxon>Proteales</taxon>
        <taxon>Nelumbonaceae</taxon>
        <taxon>Nelumbo</taxon>
    </lineage>
</organism>
<sequence length="65" mass="7269">MHQEVEITNISKGDKVIYSPLGLVPHNLCSGYPWESASPGRPWSPSKSYMPNFFLGIYIYPSPSP</sequence>
<gene>
    <name evidence="1" type="ORF">HUJ06_013734</name>
</gene>
<name>A0A822Z6X3_NELNU</name>
<protein>
    <submittedName>
        <fullName evidence="1">Uncharacterized protein</fullName>
    </submittedName>
</protein>
<dbReference type="EMBL" id="DUZY01000005">
    <property type="protein sequence ID" value="DAD39411.1"/>
    <property type="molecule type" value="Genomic_DNA"/>
</dbReference>
<proteinExistence type="predicted"/>
<evidence type="ECO:0000313" key="1">
    <source>
        <dbReference type="EMBL" id="DAD39411.1"/>
    </source>
</evidence>
<dbReference type="Proteomes" id="UP000607653">
    <property type="component" value="Unassembled WGS sequence"/>
</dbReference>